<dbReference type="EnsemblPlants" id="OMERI03G36190.1">
    <property type="protein sequence ID" value="OMERI03G36190.1"/>
    <property type="gene ID" value="OMERI03G36190"/>
</dbReference>
<feature type="compositionally biased region" description="Basic and acidic residues" evidence="1">
    <location>
        <begin position="83"/>
        <end position="92"/>
    </location>
</feature>
<evidence type="ECO:0000313" key="2">
    <source>
        <dbReference type="EnsemblPlants" id="OMERI03G36190.1"/>
    </source>
</evidence>
<accession>A0A0E0D8Y7</accession>
<protein>
    <submittedName>
        <fullName evidence="2">Uncharacterized protein</fullName>
    </submittedName>
</protein>
<organism evidence="2">
    <name type="scientific">Oryza meridionalis</name>
    <dbReference type="NCBI Taxonomy" id="40149"/>
    <lineage>
        <taxon>Eukaryota</taxon>
        <taxon>Viridiplantae</taxon>
        <taxon>Streptophyta</taxon>
        <taxon>Embryophyta</taxon>
        <taxon>Tracheophyta</taxon>
        <taxon>Spermatophyta</taxon>
        <taxon>Magnoliopsida</taxon>
        <taxon>Liliopsida</taxon>
        <taxon>Poales</taxon>
        <taxon>Poaceae</taxon>
        <taxon>BOP clade</taxon>
        <taxon>Oryzoideae</taxon>
        <taxon>Oryzeae</taxon>
        <taxon>Oryzinae</taxon>
        <taxon>Oryza</taxon>
    </lineage>
</organism>
<dbReference type="AlphaFoldDB" id="A0A0E0D8Y7"/>
<dbReference type="Proteomes" id="UP000008021">
    <property type="component" value="Chromosome 3"/>
</dbReference>
<proteinExistence type="predicted"/>
<dbReference type="Gramene" id="OMERI03G36190.1">
    <property type="protein sequence ID" value="OMERI03G36190.1"/>
    <property type="gene ID" value="OMERI03G36190"/>
</dbReference>
<reference evidence="2" key="1">
    <citation type="submission" date="2015-04" db="UniProtKB">
        <authorList>
            <consortium name="EnsemblPlants"/>
        </authorList>
    </citation>
    <scope>IDENTIFICATION</scope>
</reference>
<evidence type="ECO:0000313" key="3">
    <source>
        <dbReference type="Proteomes" id="UP000008021"/>
    </source>
</evidence>
<feature type="compositionally biased region" description="Basic and acidic residues" evidence="1">
    <location>
        <begin position="40"/>
        <end position="65"/>
    </location>
</feature>
<name>A0A0E0D8Y7_9ORYZ</name>
<keyword evidence="3" id="KW-1185">Reference proteome</keyword>
<feature type="region of interest" description="Disordered" evidence="1">
    <location>
        <begin position="25"/>
        <end position="92"/>
    </location>
</feature>
<evidence type="ECO:0000256" key="1">
    <source>
        <dbReference type="SAM" id="MobiDB-lite"/>
    </source>
</evidence>
<reference evidence="2" key="2">
    <citation type="submission" date="2018-05" db="EMBL/GenBank/DDBJ databases">
        <title>OmerRS3 (Oryza meridionalis Reference Sequence Version 3).</title>
        <authorList>
            <person name="Zhang J."/>
            <person name="Kudrna D."/>
            <person name="Lee S."/>
            <person name="Talag J."/>
            <person name="Welchert J."/>
            <person name="Wing R.A."/>
        </authorList>
    </citation>
    <scope>NUCLEOTIDE SEQUENCE [LARGE SCALE GENOMIC DNA]</scope>
    <source>
        <strain evidence="2">cv. OR44</strain>
    </source>
</reference>
<dbReference type="HOGENOM" id="CLU_2416991_0_0_1"/>
<sequence length="92" mass="10178">MDAHTCSFSNWVGSGFAAIIAALPPQLQSKKPKEPIPQIEGKRTASRKEKSGEAYPEGEGRRSRDAAAGIEMPRRATRLQKRGRPDEPFPQF</sequence>